<sequence length="80" mass="9595">MKIHSDHHEDCIRFSEIPHLINQYILAQGKIIQQSNEIYIQIKNQIESNIKKMNDNIYILKDLSNYYQLKNNQNSNHQLI</sequence>
<keyword evidence="2" id="KW-1185">Reference proteome</keyword>
<evidence type="ECO:0000313" key="1">
    <source>
        <dbReference type="EMBL" id="CAD8156498.1"/>
    </source>
</evidence>
<evidence type="ECO:0000313" key="2">
    <source>
        <dbReference type="Proteomes" id="UP000689195"/>
    </source>
</evidence>
<proteinExistence type="predicted"/>
<dbReference type="AlphaFoldDB" id="A0A8S1TWE8"/>
<gene>
    <name evidence="1" type="ORF">PPENT_87.1.T0290024</name>
</gene>
<dbReference type="EMBL" id="CAJJDO010000029">
    <property type="protein sequence ID" value="CAD8156498.1"/>
    <property type="molecule type" value="Genomic_DNA"/>
</dbReference>
<reference evidence="1" key="1">
    <citation type="submission" date="2021-01" db="EMBL/GenBank/DDBJ databases">
        <authorList>
            <consortium name="Genoscope - CEA"/>
            <person name="William W."/>
        </authorList>
    </citation>
    <scope>NUCLEOTIDE SEQUENCE</scope>
</reference>
<name>A0A8S1TWE8_9CILI</name>
<protein>
    <submittedName>
        <fullName evidence="1">Uncharacterized protein</fullName>
    </submittedName>
</protein>
<dbReference type="Proteomes" id="UP000689195">
    <property type="component" value="Unassembled WGS sequence"/>
</dbReference>
<organism evidence="1 2">
    <name type="scientific">Paramecium pentaurelia</name>
    <dbReference type="NCBI Taxonomy" id="43138"/>
    <lineage>
        <taxon>Eukaryota</taxon>
        <taxon>Sar</taxon>
        <taxon>Alveolata</taxon>
        <taxon>Ciliophora</taxon>
        <taxon>Intramacronucleata</taxon>
        <taxon>Oligohymenophorea</taxon>
        <taxon>Peniculida</taxon>
        <taxon>Parameciidae</taxon>
        <taxon>Paramecium</taxon>
    </lineage>
</organism>
<comment type="caution">
    <text evidence="1">The sequence shown here is derived from an EMBL/GenBank/DDBJ whole genome shotgun (WGS) entry which is preliminary data.</text>
</comment>
<accession>A0A8S1TWE8</accession>